<gene>
    <name evidence="2" type="ORF">RIF29_38764</name>
</gene>
<feature type="region of interest" description="Disordered" evidence="1">
    <location>
        <begin position="27"/>
        <end position="68"/>
    </location>
</feature>
<keyword evidence="3" id="KW-1185">Reference proteome</keyword>
<evidence type="ECO:0000256" key="1">
    <source>
        <dbReference type="SAM" id="MobiDB-lite"/>
    </source>
</evidence>
<sequence>MRGSIIPFKIAKPCMIEKLLSNFQEETIRKDQNKPPTSASMNYFQNKESNQPAFANASSEKGRKNSIRKHTSMEKNRFVTGKALCNVQGETTRKEAKSPRKKAKKTPMCCPMSIDEFLHENGVADDEEDLGIEDEEDELEAMFQDGNVDHEENFESNAGVIKVHMFDERISSFAEKKFGRDGIDVQTGSRVVSVDGKEQ</sequence>
<name>A0AAN9DZW4_CROPI</name>
<organism evidence="2 3">
    <name type="scientific">Crotalaria pallida</name>
    <name type="common">Smooth rattlebox</name>
    <name type="synonym">Crotalaria striata</name>
    <dbReference type="NCBI Taxonomy" id="3830"/>
    <lineage>
        <taxon>Eukaryota</taxon>
        <taxon>Viridiplantae</taxon>
        <taxon>Streptophyta</taxon>
        <taxon>Embryophyta</taxon>
        <taxon>Tracheophyta</taxon>
        <taxon>Spermatophyta</taxon>
        <taxon>Magnoliopsida</taxon>
        <taxon>eudicotyledons</taxon>
        <taxon>Gunneridae</taxon>
        <taxon>Pentapetalae</taxon>
        <taxon>rosids</taxon>
        <taxon>fabids</taxon>
        <taxon>Fabales</taxon>
        <taxon>Fabaceae</taxon>
        <taxon>Papilionoideae</taxon>
        <taxon>50 kb inversion clade</taxon>
        <taxon>genistoids sensu lato</taxon>
        <taxon>core genistoids</taxon>
        <taxon>Crotalarieae</taxon>
        <taxon>Crotalaria</taxon>
    </lineage>
</organism>
<dbReference type="AlphaFoldDB" id="A0AAN9DZW4"/>
<proteinExistence type="predicted"/>
<comment type="caution">
    <text evidence="2">The sequence shown here is derived from an EMBL/GenBank/DDBJ whole genome shotgun (WGS) entry which is preliminary data.</text>
</comment>
<reference evidence="2 3" key="1">
    <citation type="submission" date="2024-01" db="EMBL/GenBank/DDBJ databases">
        <title>The genomes of 5 underutilized Papilionoideae crops provide insights into root nodulation and disease resistanc.</title>
        <authorList>
            <person name="Yuan L."/>
        </authorList>
    </citation>
    <scope>NUCLEOTIDE SEQUENCE [LARGE SCALE GENOMIC DNA]</scope>
    <source>
        <strain evidence="2">ZHUSHIDOU_FW_LH</strain>
        <tissue evidence="2">Leaf</tissue>
    </source>
</reference>
<dbReference type="Proteomes" id="UP001372338">
    <property type="component" value="Unassembled WGS sequence"/>
</dbReference>
<evidence type="ECO:0000313" key="2">
    <source>
        <dbReference type="EMBL" id="KAK7243949.1"/>
    </source>
</evidence>
<evidence type="ECO:0000313" key="3">
    <source>
        <dbReference type="Proteomes" id="UP001372338"/>
    </source>
</evidence>
<protein>
    <submittedName>
        <fullName evidence="2">Uncharacterized protein</fullName>
    </submittedName>
</protein>
<dbReference type="EMBL" id="JAYWIO010000008">
    <property type="protein sequence ID" value="KAK7243949.1"/>
    <property type="molecule type" value="Genomic_DNA"/>
</dbReference>
<accession>A0AAN9DZW4</accession>
<feature type="compositionally biased region" description="Polar residues" evidence="1">
    <location>
        <begin position="34"/>
        <end position="59"/>
    </location>
</feature>